<dbReference type="AlphaFoldDB" id="A0A369MFQ6"/>
<dbReference type="SUPFAM" id="SSF46785">
    <property type="entry name" value="Winged helix' DNA-binding domain"/>
    <property type="match status" value="1"/>
</dbReference>
<keyword evidence="3" id="KW-0804">Transcription</keyword>
<feature type="domain" description="HTH gntR-type" evidence="4">
    <location>
        <begin position="12"/>
        <end position="80"/>
    </location>
</feature>
<dbReference type="EMBL" id="PPTU01000014">
    <property type="protein sequence ID" value="RDB69373.1"/>
    <property type="molecule type" value="Genomic_DNA"/>
</dbReference>
<dbReference type="InterPro" id="IPR036390">
    <property type="entry name" value="WH_DNA-bd_sf"/>
</dbReference>
<reference evidence="5 6" key="1">
    <citation type="journal article" date="2018" name="Elife">
        <title>Discovery and characterization of a prevalent human gut bacterial enzyme sufficient for the inactivation of a family of plant toxins.</title>
        <authorList>
            <person name="Koppel N."/>
            <person name="Bisanz J.E."/>
            <person name="Pandelia M.E."/>
            <person name="Turnbaugh P.J."/>
            <person name="Balskus E.P."/>
        </authorList>
    </citation>
    <scope>NUCLEOTIDE SEQUENCE [LARGE SCALE GENOMIC DNA]</scope>
    <source>
        <strain evidence="5 6">W1 BHI 6</strain>
    </source>
</reference>
<evidence type="ECO:0000256" key="3">
    <source>
        <dbReference type="ARBA" id="ARBA00023163"/>
    </source>
</evidence>
<dbReference type="PANTHER" id="PTHR38445">
    <property type="entry name" value="HTH-TYPE TRANSCRIPTIONAL REPRESSOR YTRA"/>
    <property type="match status" value="1"/>
</dbReference>
<comment type="caution">
    <text evidence="5">The sequence shown here is derived from an EMBL/GenBank/DDBJ whole genome shotgun (WGS) entry which is preliminary data.</text>
</comment>
<protein>
    <submittedName>
        <fullName evidence="5">GntR family transcriptional regulator</fullName>
    </submittedName>
</protein>
<dbReference type="RefSeq" id="WP_114534178.1">
    <property type="nucleotide sequence ID" value="NZ_CP089333.1"/>
</dbReference>
<dbReference type="SMART" id="SM00345">
    <property type="entry name" value="HTH_GNTR"/>
    <property type="match status" value="1"/>
</dbReference>
<keyword evidence="1" id="KW-0805">Transcription regulation</keyword>
<organism evidence="5 6">
    <name type="scientific">Eggerthella lenta</name>
    <name type="common">Eubacterium lentum</name>
    <dbReference type="NCBI Taxonomy" id="84112"/>
    <lineage>
        <taxon>Bacteria</taxon>
        <taxon>Bacillati</taxon>
        <taxon>Actinomycetota</taxon>
        <taxon>Coriobacteriia</taxon>
        <taxon>Eggerthellales</taxon>
        <taxon>Eggerthellaceae</taxon>
        <taxon>Eggerthella</taxon>
    </lineage>
</organism>
<dbReference type="InterPro" id="IPR000524">
    <property type="entry name" value="Tscrpt_reg_HTH_GntR"/>
</dbReference>
<dbReference type="PANTHER" id="PTHR38445:SF7">
    <property type="entry name" value="GNTR-FAMILY TRANSCRIPTIONAL REGULATOR"/>
    <property type="match status" value="1"/>
</dbReference>
<dbReference type="InterPro" id="IPR036388">
    <property type="entry name" value="WH-like_DNA-bd_sf"/>
</dbReference>
<dbReference type="CDD" id="cd07377">
    <property type="entry name" value="WHTH_GntR"/>
    <property type="match status" value="1"/>
</dbReference>
<evidence type="ECO:0000256" key="1">
    <source>
        <dbReference type="ARBA" id="ARBA00023015"/>
    </source>
</evidence>
<dbReference type="Proteomes" id="UP000253970">
    <property type="component" value="Unassembled WGS sequence"/>
</dbReference>
<evidence type="ECO:0000313" key="6">
    <source>
        <dbReference type="Proteomes" id="UP000253970"/>
    </source>
</evidence>
<name>A0A369MFQ6_EGGLN</name>
<evidence type="ECO:0000259" key="4">
    <source>
        <dbReference type="PROSITE" id="PS50949"/>
    </source>
</evidence>
<dbReference type="Gene3D" id="1.10.10.10">
    <property type="entry name" value="Winged helix-like DNA-binding domain superfamily/Winged helix DNA-binding domain"/>
    <property type="match status" value="1"/>
</dbReference>
<gene>
    <name evidence="5" type="ORF">C1875_09800</name>
</gene>
<accession>A0A369MFQ6</accession>
<evidence type="ECO:0000313" key="5">
    <source>
        <dbReference type="EMBL" id="RDB69373.1"/>
    </source>
</evidence>
<dbReference type="PROSITE" id="PS50949">
    <property type="entry name" value="HTH_GNTR"/>
    <property type="match status" value="1"/>
</dbReference>
<dbReference type="Pfam" id="PF00392">
    <property type="entry name" value="GntR"/>
    <property type="match status" value="1"/>
</dbReference>
<keyword evidence="2" id="KW-0238">DNA-binding</keyword>
<dbReference type="GO" id="GO:0003700">
    <property type="term" value="F:DNA-binding transcription factor activity"/>
    <property type="evidence" value="ECO:0007669"/>
    <property type="project" value="InterPro"/>
</dbReference>
<sequence length="126" mass="14399">MENFSIDERSGVPIWVQLRNRLVYLIQTGRYQSGDQLPTVHEMAVNLNINYNTVNKVYRSMETSGLIMSKRGRGTFVAENPAFDDEDSLESTIDAMMGDFIRQCEELGMTREEIAGRLQDKISRMG</sequence>
<proteinExistence type="predicted"/>
<dbReference type="GO" id="GO:0003677">
    <property type="term" value="F:DNA binding"/>
    <property type="evidence" value="ECO:0007669"/>
    <property type="project" value="UniProtKB-KW"/>
</dbReference>
<evidence type="ECO:0000256" key="2">
    <source>
        <dbReference type="ARBA" id="ARBA00023125"/>
    </source>
</evidence>